<keyword evidence="4" id="KW-1185">Reference proteome</keyword>
<sequence>MRKIAIATAATVALCAGLAGCDKAPEASAPKPEALLDVAVITPVPLPTTPNYPVAAATINGWIANADTAAMRNHAWQLWQAMAQPSGQSFNGQSLPIWETWAGTADVFPPAPPAGAATAATTTTVAQRVAAPRKLRVFQQPNQFHHGRGGITPAKFDTTVTSFNKFSPEAATFLDASHPGPGGASYRYSSTSDMQKLNASWPQGTTPQDRGVQDFPVRGIELKPVFGLVHAKGLTVQPLWQGPSASTNAQNPEPQTWTTCVLVAPAGQGPVRPATPREIASIRDPGPCKTFLWAPMSTFYSVKLSAAEAQDYNTANGLTGDQAAVAGDFAVLQAMHVNSKEIPFWTWQTFWWQPGADTPNGFPGSKQGQPASLTGPWTNYATCTAYDQTTTQGGSTMTVCFNPYLETSTGIPAGITSNCMSCHGVAVIVASGTPPYPADYKKPIAFFSDPLYFTTSNTHADFSWALAGNSDPN</sequence>
<evidence type="ECO:0008006" key="5">
    <source>
        <dbReference type="Google" id="ProtNLM"/>
    </source>
</evidence>
<protein>
    <recommendedName>
        <fullName evidence="5">Cytochrome c domain-containing protein</fullName>
    </recommendedName>
</protein>
<dbReference type="PROSITE" id="PS51257">
    <property type="entry name" value="PROKAR_LIPOPROTEIN"/>
    <property type="match status" value="1"/>
</dbReference>
<dbReference type="Proteomes" id="UP000234483">
    <property type="component" value="Unassembled WGS sequence"/>
</dbReference>
<reference evidence="2 3" key="1">
    <citation type="submission" date="2017-12" db="EMBL/GenBank/DDBJ databases">
        <title>The genome sequence of Caulobacter flavus CGMCC1 15093.</title>
        <authorList>
            <person name="Gao J."/>
            <person name="Mao X."/>
            <person name="Sun J."/>
        </authorList>
    </citation>
    <scope>NUCLEOTIDE SEQUENCE [LARGE SCALE GENOMIC DNA]</scope>
    <source>
        <strain evidence="2 3">CGMCC1 15093</strain>
    </source>
</reference>
<organism evidence="2 3">
    <name type="scientific">Caulobacter flavus</name>
    <dbReference type="NCBI Taxonomy" id="1679497"/>
    <lineage>
        <taxon>Bacteria</taxon>
        <taxon>Pseudomonadati</taxon>
        <taxon>Pseudomonadota</taxon>
        <taxon>Alphaproteobacteria</taxon>
        <taxon>Caulobacterales</taxon>
        <taxon>Caulobacteraceae</taxon>
        <taxon>Caulobacter</taxon>
    </lineage>
</organism>
<dbReference type="EMBL" id="PJRQ01000017">
    <property type="protein sequence ID" value="PLR17628.1"/>
    <property type="molecule type" value="Genomic_DNA"/>
</dbReference>
<name>A0A2N5CUZ7_9CAUL</name>
<gene>
    <name evidence="1" type="ORF">C1707_03580</name>
    <name evidence="2" type="ORF">CFHF_09295</name>
</gene>
<evidence type="ECO:0000313" key="4">
    <source>
        <dbReference type="Proteomes" id="UP000281192"/>
    </source>
</evidence>
<reference evidence="1 4" key="2">
    <citation type="submission" date="2018-01" db="EMBL/GenBank/DDBJ databases">
        <title>Complete genome sequence of Caulobacter flavus RHGG3.</title>
        <authorList>
            <person name="Yang E."/>
        </authorList>
    </citation>
    <scope>NUCLEOTIDE SEQUENCE [LARGE SCALE GENOMIC DNA]</scope>
    <source>
        <strain evidence="1 4">RHGG3</strain>
    </source>
</reference>
<accession>A0A2N5CUZ7</accession>
<evidence type="ECO:0000313" key="1">
    <source>
        <dbReference type="EMBL" id="AYV45396.1"/>
    </source>
</evidence>
<evidence type="ECO:0000313" key="2">
    <source>
        <dbReference type="EMBL" id="PLR17628.1"/>
    </source>
</evidence>
<dbReference type="OrthoDB" id="280897at2"/>
<dbReference type="Proteomes" id="UP000281192">
    <property type="component" value="Chromosome"/>
</dbReference>
<dbReference type="KEGG" id="cfh:C1707_03580"/>
<dbReference type="RefSeq" id="WP_101712741.1">
    <property type="nucleotide sequence ID" value="NZ_CP026100.1"/>
</dbReference>
<dbReference type="EMBL" id="CP026100">
    <property type="protein sequence ID" value="AYV45396.1"/>
    <property type="molecule type" value="Genomic_DNA"/>
</dbReference>
<dbReference type="AlphaFoldDB" id="A0A2N5CUZ7"/>
<proteinExistence type="predicted"/>
<evidence type="ECO:0000313" key="3">
    <source>
        <dbReference type="Proteomes" id="UP000234483"/>
    </source>
</evidence>